<dbReference type="CDD" id="cd01335">
    <property type="entry name" value="Radical_SAM"/>
    <property type="match status" value="1"/>
</dbReference>
<dbReference type="EMBL" id="LNQR01000020">
    <property type="protein sequence ID" value="KWT92780.1"/>
    <property type="molecule type" value="Genomic_DNA"/>
</dbReference>
<dbReference type="InterPro" id="IPR007197">
    <property type="entry name" value="rSAM"/>
</dbReference>
<reference evidence="10 11" key="1">
    <citation type="submission" date="2015-11" db="EMBL/GenBank/DDBJ databases">
        <authorList>
            <person name="Lin W."/>
        </authorList>
    </citation>
    <scope>NUCLEOTIDE SEQUENCE [LARGE SCALE GENOMIC DNA]</scope>
    <source>
        <strain evidence="10 11">HCH-1</strain>
    </source>
</reference>
<dbReference type="Proteomes" id="UP000060487">
    <property type="component" value="Unassembled WGS sequence"/>
</dbReference>
<dbReference type="PANTHER" id="PTHR43409">
    <property type="entry name" value="ANAEROBIC MAGNESIUM-PROTOPORPHYRIN IX MONOMETHYL ESTER CYCLASE-RELATED"/>
    <property type="match status" value="1"/>
</dbReference>
<feature type="domain" description="B12-binding" evidence="8">
    <location>
        <begin position="15"/>
        <end position="156"/>
    </location>
</feature>
<dbReference type="SFLD" id="SFLDG01123">
    <property type="entry name" value="methyltransferase_(Class_B)"/>
    <property type="match status" value="1"/>
</dbReference>
<dbReference type="InterPro" id="IPR034466">
    <property type="entry name" value="Methyltransferase_Class_B"/>
</dbReference>
<dbReference type="RefSeq" id="WP_085051013.1">
    <property type="nucleotide sequence ID" value="NZ_LNQR01000020.1"/>
</dbReference>
<evidence type="ECO:0000259" key="8">
    <source>
        <dbReference type="PROSITE" id="PS51332"/>
    </source>
</evidence>
<keyword evidence="11" id="KW-1185">Reference proteome</keyword>
<comment type="caution">
    <text evidence="10">The sequence shown here is derived from an EMBL/GenBank/DDBJ whole genome shotgun (WGS) entry which is preliminary data.</text>
</comment>
<dbReference type="InterPro" id="IPR006638">
    <property type="entry name" value="Elp3/MiaA/NifB-like_rSAM"/>
</dbReference>
<dbReference type="Gene3D" id="3.80.30.20">
    <property type="entry name" value="tm_1862 like domain"/>
    <property type="match status" value="1"/>
</dbReference>
<dbReference type="Pfam" id="PF04055">
    <property type="entry name" value="Radical_SAM"/>
    <property type="match status" value="1"/>
</dbReference>
<dbReference type="SMART" id="SM00729">
    <property type="entry name" value="Elp3"/>
    <property type="match status" value="1"/>
</dbReference>
<proteinExistence type="predicted"/>
<dbReference type="SFLD" id="SFLDS00029">
    <property type="entry name" value="Radical_SAM"/>
    <property type="match status" value="1"/>
</dbReference>
<feature type="domain" description="Radical SAM core" evidence="9">
    <location>
        <begin position="221"/>
        <end position="447"/>
    </location>
</feature>
<dbReference type="EC" id="1.3.99.22" evidence="10"/>
<evidence type="ECO:0000256" key="4">
    <source>
        <dbReference type="ARBA" id="ARBA00022691"/>
    </source>
</evidence>
<dbReference type="SUPFAM" id="SSF102114">
    <property type="entry name" value="Radical SAM enzymes"/>
    <property type="match status" value="1"/>
</dbReference>
<evidence type="ECO:0000256" key="2">
    <source>
        <dbReference type="ARBA" id="ARBA00022603"/>
    </source>
</evidence>
<evidence type="ECO:0000256" key="3">
    <source>
        <dbReference type="ARBA" id="ARBA00022679"/>
    </source>
</evidence>
<dbReference type="InterPro" id="IPR058240">
    <property type="entry name" value="rSAM_sf"/>
</dbReference>
<gene>
    <name evidence="10" type="ORF">ASN18_0485</name>
</gene>
<name>A0ABR5SIM4_9BACT</name>
<keyword evidence="7" id="KW-0411">Iron-sulfur</keyword>
<evidence type="ECO:0000256" key="5">
    <source>
        <dbReference type="ARBA" id="ARBA00022723"/>
    </source>
</evidence>
<dbReference type="PROSITE" id="PS51332">
    <property type="entry name" value="B12_BINDING"/>
    <property type="match status" value="1"/>
</dbReference>
<dbReference type="GO" id="GO:0016491">
    <property type="term" value="F:oxidoreductase activity"/>
    <property type="evidence" value="ECO:0007669"/>
    <property type="project" value="UniProtKB-KW"/>
</dbReference>
<evidence type="ECO:0000259" key="9">
    <source>
        <dbReference type="PROSITE" id="PS51918"/>
    </source>
</evidence>
<sequence>MNKTDVLFIHPGNHRKTYQGLSTEYTATATPAWTLLTAQYVRQEGFSTKLYDVNVEGWDDTTAREVISNYNPELIVMMVYGHNPSASTQTMPAAGRIARDIKKINNAVPVAMGGMHPSALPERTIKEETIDFVILGEGPHTVKGLINCIKGSGSLTDVQGLCYHAVNAEIVINPMPQTIEDLDGTLSGYAWDLLPPLTSYRAHNMHCFQDFERSTRDDFSDVRSPYVAMNTSLGCPYNCTFCCINSVFGKPGIRYWSLDKVMSWIDELVVKYNVRNIRFDDELFILSAQRVERFCDMIIERGHDVNIWVYGRVDTIEERLLKKMKRAGINWICLGIESANEAVRKDVNKKIRKDIKDIVRMIQANDIYVLGNYMFGLPEDDIGTMEETLQLAIELNCEFANFYSVMAYPGSELYNKTAKEHLPETLSEYAQLGYDTKPLPTKYLTPADVLRFRDEAFDKYHANPLYLNMVERRFGSKVRRHIEKMLGCKIKRKLLGD</sequence>
<keyword evidence="10" id="KW-0560">Oxidoreductase</keyword>
<keyword evidence="6" id="KW-0408">Iron</keyword>
<dbReference type="Pfam" id="PF02310">
    <property type="entry name" value="B12-binding"/>
    <property type="match status" value="1"/>
</dbReference>
<keyword evidence="3" id="KW-0808">Transferase</keyword>
<evidence type="ECO:0000256" key="6">
    <source>
        <dbReference type="ARBA" id="ARBA00023004"/>
    </source>
</evidence>
<dbReference type="CDD" id="cd02068">
    <property type="entry name" value="radical_SAM_B12_BD"/>
    <property type="match status" value="1"/>
</dbReference>
<accession>A0ABR5SIM4</accession>
<evidence type="ECO:0000313" key="11">
    <source>
        <dbReference type="Proteomes" id="UP000060487"/>
    </source>
</evidence>
<dbReference type="InterPro" id="IPR006158">
    <property type="entry name" value="Cobalamin-bd"/>
</dbReference>
<comment type="cofactor">
    <cofactor evidence="1">
        <name>[4Fe-4S] cluster</name>
        <dbReference type="ChEBI" id="CHEBI:49883"/>
    </cofactor>
</comment>
<keyword evidence="5" id="KW-0479">Metal-binding</keyword>
<keyword evidence="2" id="KW-0489">Methyltransferase</keyword>
<protein>
    <submittedName>
        <fullName evidence="10">B12-binding domain-containing radical SAM protein</fullName>
        <ecNumber evidence="10">1.3.99.22</ecNumber>
    </submittedName>
</protein>
<dbReference type="InterPro" id="IPR051198">
    <property type="entry name" value="BchE-like"/>
</dbReference>
<evidence type="ECO:0000313" key="10">
    <source>
        <dbReference type="EMBL" id="KWT92780.1"/>
    </source>
</evidence>
<dbReference type="PANTHER" id="PTHR43409:SF7">
    <property type="entry name" value="BLL1977 PROTEIN"/>
    <property type="match status" value="1"/>
</dbReference>
<evidence type="ECO:0000256" key="1">
    <source>
        <dbReference type="ARBA" id="ARBA00001966"/>
    </source>
</evidence>
<organism evidence="10 11">
    <name type="scientific">Candidatus Magnetominusculus xianensis</name>
    <dbReference type="NCBI Taxonomy" id="1748249"/>
    <lineage>
        <taxon>Bacteria</taxon>
        <taxon>Pseudomonadati</taxon>
        <taxon>Nitrospirota</taxon>
        <taxon>Nitrospiria</taxon>
        <taxon>Nitrospirales</taxon>
        <taxon>Nitrospiraceae</taxon>
        <taxon>Candidatus Magnetominusculus</taxon>
    </lineage>
</organism>
<dbReference type="PROSITE" id="PS51918">
    <property type="entry name" value="RADICAL_SAM"/>
    <property type="match status" value="1"/>
</dbReference>
<dbReference type="SFLD" id="SFLDG01082">
    <property type="entry name" value="B12-binding_domain_containing"/>
    <property type="match status" value="1"/>
</dbReference>
<evidence type="ECO:0000256" key="7">
    <source>
        <dbReference type="ARBA" id="ARBA00023014"/>
    </source>
</evidence>
<dbReference type="InterPro" id="IPR023404">
    <property type="entry name" value="rSAM_horseshoe"/>
</dbReference>
<dbReference type="Gene3D" id="3.40.50.280">
    <property type="entry name" value="Cobalamin-binding domain"/>
    <property type="match status" value="1"/>
</dbReference>
<keyword evidence="4" id="KW-0949">S-adenosyl-L-methionine</keyword>